<proteinExistence type="predicted"/>
<dbReference type="InterPro" id="IPR010432">
    <property type="entry name" value="RDD"/>
</dbReference>
<feature type="transmembrane region" description="Helical" evidence="6">
    <location>
        <begin position="43"/>
        <end position="60"/>
    </location>
</feature>
<evidence type="ECO:0000256" key="2">
    <source>
        <dbReference type="ARBA" id="ARBA00022475"/>
    </source>
</evidence>
<dbReference type="RefSeq" id="WP_264793261.1">
    <property type="nucleotide sequence ID" value="NZ_AP026867.1"/>
</dbReference>
<name>A0A915YFF6_9BACT</name>
<feature type="domain" description="RDD" evidence="7">
    <location>
        <begin position="13"/>
        <end position="171"/>
    </location>
</feature>
<keyword evidence="3 6" id="KW-0812">Transmembrane</keyword>
<dbReference type="PANTHER" id="PTHR36115">
    <property type="entry name" value="PROLINE-RICH ANTIGEN HOMOLOG-RELATED"/>
    <property type="match status" value="1"/>
</dbReference>
<evidence type="ECO:0000256" key="6">
    <source>
        <dbReference type="SAM" id="Phobius"/>
    </source>
</evidence>
<comment type="subcellular location">
    <subcellularLocation>
        <location evidence="1">Cell membrane</location>
        <topology evidence="1">Multi-pass membrane protein</topology>
    </subcellularLocation>
</comment>
<keyword evidence="2" id="KW-1003">Cell membrane</keyword>
<gene>
    <name evidence="8" type="ORF">AsAng_0028670</name>
</gene>
<dbReference type="EMBL" id="AP026867">
    <property type="protein sequence ID" value="BDS12152.1"/>
    <property type="molecule type" value="Genomic_DNA"/>
</dbReference>
<feature type="transmembrane region" description="Helical" evidence="6">
    <location>
        <begin position="140"/>
        <end position="159"/>
    </location>
</feature>
<protein>
    <submittedName>
        <fullName evidence="8">RDD family protein</fullName>
    </submittedName>
</protein>
<dbReference type="GO" id="GO:0005886">
    <property type="term" value="C:plasma membrane"/>
    <property type="evidence" value="ECO:0007669"/>
    <property type="project" value="UniProtKB-SubCell"/>
</dbReference>
<organism evidence="8 9">
    <name type="scientific">Aureispira anguillae</name>
    <dbReference type="NCBI Taxonomy" id="2864201"/>
    <lineage>
        <taxon>Bacteria</taxon>
        <taxon>Pseudomonadati</taxon>
        <taxon>Bacteroidota</taxon>
        <taxon>Saprospiria</taxon>
        <taxon>Saprospirales</taxon>
        <taxon>Saprospiraceae</taxon>
        <taxon>Aureispira</taxon>
    </lineage>
</organism>
<keyword evidence="5 6" id="KW-0472">Membrane</keyword>
<evidence type="ECO:0000256" key="3">
    <source>
        <dbReference type="ARBA" id="ARBA00022692"/>
    </source>
</evidence>
<reference evidence="8" key="1">
    <citation type="submission" date="2022-09" db="EMBL/GenBank/DDBJ databases">
        <title>Aureispira anguillicida sp. nov., isolated from Leptocephalus of Japanese eel Anguilla japonica.</title>
        <authorList>
            <person name="Yuasa K."/>
            <person name="Mekata T."/>
            <person name="Ikunari K."/>
        </authorList>
    </citation>
    <scope>NUCLEOTIDE SEQUENCE</scope>
    <source>
        <strain evidence="8">EL160426</strain>
    </source>
</reference>
<sequence length="185" mass="21230">MNQTSSNWQPMGYATFFQRVNAFVIDSLVFIPLNLLAEYNTFFLKNFLIVIFIALAWCVYKPVMEWKYGATLGKMVLKMRVVDDQMQGISLNQALLRFLPYFAVSLSALLSSYSLFHADGFQEVNNFTSLQDLQQEPSNGGGFLLSVFFFIFSATAIFFDEKKQAMHDRFSHTYCILIQNKASNN</sequence>
<dbReference type="AlphaFoldDB" id="A0A915YFF6"/>
<dbReference type="Proteomes" id="UP001060919">
    <property type="component" value="Chromosome"/>
</dbReference>
<evidence type="ECO:0000256" key="4">
    <source>
        <dbReference type="ARBA" id="ARBA00022989"/>
    </source>
</evidence>
<evidence type="ECO:0000256" key="5">
    <source>
        <dbReference type="ARBA" id="ARBA00023136"/>
    </source>
</evidence>
<feature type="transmembrane region" description="Helical" evidence="6">
    <location>
        <begin position="95"/>
        <end position="116"/>
    </location>
</feature>
<keyword evidence="9" id="KW-1185">Reference proteome</keyword>
<accession>A0A915YFF6</accession>
<dbReference type="InterPro" id="IPR051791">
    <property type="entry name" value="Pra-immunoreactive"/>
</dbReference>
<dbReference type="Pfam" id="PF06271">
    <property type="entry name" value="RDD"/>
    <property type="match status" value="1"/>
</dbReference>
<feature type="transmembrane region" description="Helical" evidence="6">
    <location>
        <begin position="20"/>
        <end position="37"/>
    </location>
</feature>
<evidence type="ECO:0000313" key="8">
    <source>
        <dbReference type="EMBL" id="BDS12152.1"/>
    </source>
</evidence>
<evidence type="ECO:0000259" key="7">
    <source>
        <dbReference type="Pfam" id="PF06271"/>
    </source>
</evidence>
<evidence type="ECO:0000313" key="9">
    <source>
        <dbReference type="Proteomes" id="UP001060919"/>
    </source>
</evidence>
<dbReference type="KEGG" id="aup:AsAng_0028670"/>
<keyword evidence="4 6" id="KW-1133">Transmembrane helix</keyword>
<evidence type="ECO:0000256" key="1">
    <source>
        <dbReference type="ARBA" id="ARBA00004651"/>
    </source>
</evidence>